<name>A0A0H3MM74_ECO7I</name>
<dbReference type="Proteomes" id="UP000000749">
    <property type="component" value="Chromosome"/>
</dbReference>
<sequence>MQAHFAAQRGHWVHNDQSANALLQFAHISLLFFSNRALERHLHQLLCFLTEFLAVNFAQASNFCFQSGFLFFQLGVFVCGFNQRQIGLLVADGVQTIAETFDFVFFDFFHVMASDKDKFIAPSMRDQVLCSQLMTLQ</sequence>
<dbReference type="STRING" id="585057.ECIAI39_4118"/>
<reference evidence="2" key="1">
    <citation type="journal article" date="2009" name="PLoS Genet.">
        <title>Organised genome dynamics in the Escherichia coli species results in highly diverse adaptive paths.</title>
        <authorList>
            <person name="Touchon M."/>
            <person name="Hoede C."/>
            <person name="Tenaillon O."/>
            <person name="Barbe V."/>
            <person name="Baeriswyl S."/>
            <person name="Bidet P."/>
            <person name="Bingen E."/>
            <person name="Bonacorsi S."/>
            <person name="Bouchier C."/>
            <person name="Bouvet O."/>
            <person name="Calteau A."/>
            <person name="Chiapello H."/>
            <person name="Clermont O."/>
            <person name="Cruveiller S."/>
            <person name="Danchin A."/>
            <person name="Diard M."/>
            <person name="Dossat C."/>
            <person name="Karoui M.E."/>
            <person name="Frapy E."/>
            <person name="Garry L."/>
            <person name="Ghigo J.M."/>
            <person name="Gilles A.M."/>
            <person name="Johnson J."/>
            <person name="Le Bouguenec C."/>
            <person name="Lescat M."/>
            <person name="Mangenot S."/>
            <person name="Martinez-Jehanne V."/>
            <person name="Matic I."/>
            <person name="Nassif X."/>
            <person name="Oztas S."/>
            <person name="Petit M.A."/>
            <person name="Pichon C."/>
            <person name="Rouy Z."/>
            <person name="Ruf C.S."/>
            <person name="Schneider D."/>
            <person name="Tourret J."/>
            <person name="Vacherie B."/>
            <person name="Vallenet D."/>
            <person name="Medigue C."/>
            <person name="Rocha E.P.C."/>
            <person name="Denamur E."/>
        </authorList>
    </citation>
    <scope>NUCLEOTIDE SEQUENCE [LARGE SCALE GENOMIC DNA]</scope>
    <source>
        <strain evidence="2">IAI39 / ExPEC</strain>
    </source>
</reference>
<gene>
    <name evidence="1" type="ordered locus">ECIAI39_4118</name>
</gene>
<dbReference type="EMBL" id="CU928164">
    <property type="protein sequence ID" value="CAR20226.1"/>
    <property type="molecule type" value="Genomic_DNA"/>
</dbReference>
<dbReference type="AlphaFoldDB" id="A0A0H3MM74"/>
<proteinExistence type="predicted"/>
<dbReference type="KEGG" id="ect:ECIAI39_4118"/>
<accession>A0A0H3MM74</accession>
<organism evidence="1 2">
    <name type="scientific">Escherichia coli O7:K1 (strain IAI39 / ExPEC)</name>
    <dbReference type="NCBI Taxonomy" id="585057"/>
    <lineage>
        <taxon>Bacteria</taxon>
        <taxon>Pseudomonadati</taxon>
        <taxon>Pseudomonadota</taxon>
        <taxon>Gammaproteobacteria</taxon>
        <taxon>Enterobacterales</taxon>
        <taxon>Enterobacteriaceae</taxon>
        <taxon>Escherichia</taxon>
    </lineage>
</organism>
<evidence type="ECO:0000313" key="1">
    <source>
        <dbReference type="EMBL" id="CAR20226.1"/>
    </source>
</evidence>
<dbReference type="HOGENOM" id="CLU_1989113_0_0_6"/>
<protein>
    <submittedName>
        <fullName evidence="1">Uncharacterized protein</fullName>
    </submittedName>
</protein>
<evidence type="ECO:0000313" key="2">
    <source>
        <dbReference type="Proteomes" id="UP000000749"/>
    </source>
</evidence>